<keyword evidence="2" id="KW-0805">Transcription regulation</keyword>
<name>A0A240UAR6_9BURK</name>
<dbReference type="PANTHER" id="PTHR43214">
    <property type="entry name" value="TWO-COMPONENT RESPONSE REGULATOR"/>
    <property type="match status" value="1"/>
</dbReference>
<keyword evidence="4" id="KW-0804">Transcription</keyword>
<organism evidence="8 9">
    <name type="scientific">Acidovorax carolinensis</name>
    <dbReference type="NCBI Taxonomy" id="553814"/>
    <lineage>
        <taxon>Bacteria</taxon>
        <taxon>Pseudomonadati</taxon>
        <taxon>Pseudomonadota</taxon>
        <taxon>Betaproteobacteria</taxon>
        <taxon>Burkholderiales</taxon>
        <taxon>Comamonadaceae</taxon>
        <taxon>Acidovorax</taxon>
    </lineage>
</organism>
<feature type="domain" description="Response regulatory" evidence="7">
    <location>
        <begin position="9"/>
        <end position="127"/>
    </location>
</feature>
<gene>
    <name evidence="8" type="ORF">CBP36_03910</name>
</gene>
<dbReference type="SMART" id="SM00448">
    <property type="entry name" value="REC"/>
    <property type="match status" value="1"/>
</dbReference>
<dbReference type="PANTHER" id="PTHR43214:SF41">
    <property type="entry name" value="NITRATE_NITRITE RESPONSE REGULATOR PROTEIN NARP"/>
    <property type="match status" value="1"/>
</dbReference>
<dbReference type="PROSITE" id="PS50110">
    <property type="entry name" value="RESPONSE_REGULATORY"/>
    <property type="match status" value="1"/>
</dbReference>
<dbReference type="InterPro" id="IPR011006">
    <property type="entry name" value="CheY-like_superfamily"/>
</dbReference>
<dbReference type="PRINTS" id="PR00038">
    <property type="entry name" value="HTHLUXR"/>
</dbReference>
<proteinExistence type="predicted"/>
<dbReference type="SMART" id="SM00421">
    <property type="entry name" value="HTH_LUXR"/>
    <property type="match status" value="1"/>
</dbReference>
<evidence type="ECO:0000256" key="2">
    <source>
        <dbReference type="ARBA" id="ARBA00023015"/>
    </source>
</evidence>
<dbReference type="InterPro" id="IPR000792">
    <property type="entry name" value="Tscrpt_reg_LuxR_C"/>
</dbReference>
<evidence type="ECO:0000256" key="5">
    <source>
        <dbReference type="PROSITE-ProRule" id="PRU00169"/>
    </source>
</evidence>
<evidence type="ECO:0000256" key="4">
    <source>
        <dbReference type="ARBA" id="ARBA00023163"/>
    </source>
</evidence>
<dbReference type="InterPro" id="IPR039420">
    <property type="entry name" value="WalR-like"/>
</dbReference>
<evidence type="ECO:0000256" key="3">
    <source>
        <dbReference type="ARBA" id="ARBA00023125"/>
    </source>
</evidence>
<dbReference type="AlphaFoldDB" id="A0A240UAR6"/>
<feature type="domain" description="HTH luxR-type" evidence="6">
    <location>
        <begin position="179"/>
        <end position="244"/>
    </location>
</feature>
<evidence type="ECO:0000256" key="1">
    <source>
        <dbReference type="ARBA" id="ARBA00022553"/>
    </source>
</evidence>
<dbReference type="InterPro" id="IPR036388">
    <property type="entry name" value="WH-like_DNA-bd_sf"/>
</dbReference>
<dbReference type="Gene3D" id="3.40.50.2300">
    <property type="match status" value="1"/>
</dbReference>
<dbReference type="CDD" id="cd06170">
    <property type="entry name" value="LuxR_C_like"/>
    <property type="match status" value="1"/>
</dbReference>
<dbReference type="InterPro" id="IPR058245">
    <property type="entry name" value="NreC/VraR/RcsB-like_REC"/>
</dbReference>
<evidence type="ECO:0000313" key="9">
    <source>
        <dbReference type="Proteomes" id="UP000194440"/>
    </source>
</evidence>
<dbReference type="Proteomes" id="UP000194440">
    <property type="component" value="Chromosome"/>
</dbReference>
<keyword evidence="3 8" id="KW-0238">DNA-binding</keyword>
<dbReference type="InterPro" id="IPR016032">
    <property type="entry name" value="Sig_transdc_resp-reg_C-effctor"/>
</dbReference>
<keyword evidence="9" id="KW-1185">Reference proteome</keyword>
<protein>
    <submittedName>
        <fullName evidence="8">DNA-binding response regulator</fullName>
    </submittedName>
</protein>
<dbReference type="SUPFAM" id="SSF52172">
    <property type="entry name" value="CheY-like"/>
    <property type="match status" value="1"/>
</dbReference>
<dbReference type="KEGG" id="acis:CBP35_15030"/>
<dbReference type="EMBL" id="CP021366">
    <property type="protein sequence ID" value="ART58120.1"/>
    <property type="molecule type" value="Genomic_DNA"/>
</dbReference>
<reference evidence="8" key="1">
    <citation type="submission" date="2017-05" db="EMBL/GenBank/DDBJ databases">
        <title>Polyphasic characterization of four soil-derived phenanthrene-degrading Acidovorax strains and proposal of Acidovorax phenanthrenivorans sp. nov.</title>
        <authorList>
            <person name="Singleton D."/>
            <person name="Lee J."/>
            <person name="Dickey A.N."/>
            <person name="Stroud A."/>
            <person name="Scholl E.H."/>
            <person name="Wright F.A."/>
            <person name="Aitken M.D."/>
        </authorList>
    </citation>
    <scope>NUCLEOTIDE SEQUENCE</scope>
    <source>
        <strain evidence="8">P4</strain>
    </source>
</reference>
<dbReference type="Pfam" id="PF00072">
    <property type="entry name" value="Response_reg"/>
    <property type="match status" value="1"/>
</dbReference>
<dbReference type="PROSITE" id="PS50043">
    <property type="entry name" value="HTH_LUXR_2"/>
    <property type="match status" value="1"/>
</dbReference>
<evidence type="ECO:0000313" key="8">
    <source>
        <dbReference type="EMBL" id="ART58120.1"/>
    </source>
</evidence>
<feature type="modified residue" description="4-aspartylphosphate" evidence="5">
    <location>
        <position position="62"/>
    </location>
</feature>
<dbReference type="KEGG" id="acip:CBP36_03910"/>
<dbReference type="OrthoDB" id="3623000at2"/>
<dbReference type="GO" id="GO:0000160">
    <property type="term" value="P:phosphorelay signal transduction system"/>
    <property type="evidence" value="ECO:0007669"/>
    <property type="project" value="InterPro"/>
</dbReference>
<dbReference type="Gene3D" id="1.10.10.10">
    <property type="entry name" value="Winged helix-like DNA-binding domain superfamily/Winged helix DNA-binding domain"/>
    <property type="match status" value="1"/>
</dbReference>
<dbReference type="CDD" id="cd17535">
    <property type="entry name" value="REC_NarL-like"/>
    <property type="match status" value="1"/>
</dbReference>
<dbReference type="GO" id="GO:0006355">
    <property type="term" value="P:regulation of DNA-templated transcription"/>
    <property type="evidence" value="ECO:0007669"/>
    <property type="project" value="InterPro"/>
</dbReference>
<evidence type="ECO:0000259" key="6">
    <source>
        <dbReference type="PROSITE" id="PS50043"/>
    </source>
</evidence>
<evidence type="ECO:0000259" key="7">
    <source>
        <dbReference type="PROSITE" id="PS50110"/>
    </source>
</evidence>
<dbReference type="InterPro" id="IPR001789">
    <property type="entry name" value="Sig_transdc_resp-reg_receiver"/>
</dbReference>
<dbReference type="Pfam" id="PF00196">
    <property type="entry name" value="GerE"/>
    <property type="match status" value="1"/>
</dbReference>
<sequence length="255" mass="27635">MPREMPVWRVLIVEDDSQMREFFAASVSRCDRLELAASMGSVGEARAWLADAEHQVDVLLVDLGLPDGSGLEVIRYARQLHPECEPLVISMFGDEDNVLASIEAGALGYIHKDSTPENVAETILEMKQGASPISPMIARRVLSKYLSMHATRLPAQLQQGPAALKNTASAMGGGQAGRNALEPVLLSGKEQEVLELIARGFSYAETARLQGISVHTVRTHIKSLYGKLAVHSKNEAVYEAVKLGLLPSYSSGRAD</sequence>
<dbReference type="SUPFAM" id="SSF46894">
    <property type="entry name" value="C-terminal effector domain of the bipartite response regulators"/>
    <property type="match status" value="1"/>
</dbReference>
<dbReference type="GO" id="GO:0003677">
    <property type="term" value="F:DNA binding"/>
    <property type="evidence" value="ECO:0007669"/>
    <property type="project" value="UniProtKB-KW"/>
</dbReference>
<accession>A0A240UAR6</accession>
<keyword evidence="1 5" id="KW-0597">Phosphoprotein</keyword>